<reference evidence="5" key="2">
    <citation type="journal article" date="2023" name="IMA Fungus">
        <title>Comparative genomic study of the Penicillium genus elucidates a diverse pangenome and 15 lateral gene transfer events.</title>
        <authorList>
            <person name="Petersen C."/>
            <person name="Sorensen T."/>
            <person name="Nielsen M.R."/>
            <person name="Sondergaard T.E."/>
            <person name="Sorensen J.L."/>
            <person name="Fitzpatrick D.A."/>
            <person name="Frisvad J.C."/>
            <person name="Nielsen K.L."/>
        </authorList>
    </citation>
    <scope>NUCLEOTIDE SEQUENCE</scope>
    <source>
        <strain evidence="5">IBT 30761</strain>
    </source>
</reference>
<reference evidence="5" key="1">
    <citation type="submission" date="2022-11" db="EMBL/GenBank/DDBJ databases">
        <authorList>
            <person name="Petersen C."/>
        </authorList>
    </citation>
    <scope>NUCLEOTIDE SEQUENCE</scope>
    <source>
        <strain evidence="5">IBT 30761</strain>
    </source>
</reference>
<sequence length="615" mass="69039">MDAATGHDAGARRGGPFLYPWNRRLRNLMGIWVRNLDVTPPASRARGKTIDDDDIPNTMKSPSKILAQKDSHALHPSRSFSDLKSRGEPDYQENMKQKRSQLVESARRRSLPWNDPNPRSRQAKLDEIVKNRMADSFFSIHCDGIEDPLYISETVSKTTNPSFQFFDLNASWPLVCRRDTITIRVWAKTETMSEFIWLVELKQNLRYLQFLGKSLDSFHQPLPANCLVFHLTDGVYANLTDIPPVEKPFDMVAPRAIADGRALPTSSYDQLMKMVNLDVVLQDTLATTRNIEAQIGGIVTRNEKTLSLVTEDATAEQRLEYIRGLVDAQRKTNQRTSKRRDDLQASISYRRKAMEHGWAIMDKERSHLPDARGNMIQSEELLNQAHEETKGQIRRIAEDLANIYPIDPIPEQTLGFTIRGLPLPNSSSAEFGDANPTVIAAALGYAAHLVYLLSFYLSMVIPYPIVPHSSTSLIQDPVSRDLAQRTYPLYPVGGDYKFGYGVFLLNKDIEFLLNKQGVRVLDIRHTLPNLKYLIYVLTAVTQDLPARKSGGIRGLFTGRYTPTLSRRNSTDSAASGELVQPRRAADVVSRMSGLTLNDTAKTPTAVAGPSLSTRA</sequence>
<accession>A0A9W9FEE4</accession>
<gene>
    <name evidence="5" type="ORF">N7532_005668</name>
</gene>
<dbReference type="GO" id="GO:0005768">
    <property type="term" value="C:endosome"/>
    <property type="evidence" value="ECO:0007669"/>
    <property type="project" value="TreeGrafter"/>
</dbReference>
<keyword evidence="6" id="KW-1185">Reference proteome</keyword>
<dbReference type="PANTHER" id="PTHR15157:SF5">
    <property type="entry name" value="UV RADIATION RESISTANCE-ASSOCIATED GENE PROTEIN"/>
    <property type="match status" value="1"/>
</dbReference>
<evidence type="ECO:0000256" key="4">
    <source>
        <dbReference type="SAM" id="MobiDB-lite"/>
    </source>
</evidence>
<keyword evidence="3" id="KW-0175">Coiled coil</keyword>
<feature type="compositionally biased region" description="Basic and acidic residues" evidence="4">
    <location>
        <begin position="81"/>
        <end position="96"/>
    </location>
</feature>
<dbReference type="AlphaFoldDB" id="A0A9W9FEE4"/>
<comment type="similarity">
    <text evidence="1">Belongs to the ATG14 family.</text>
</comment>
<dbReference type="Proteomes" id="UP001149074">
    <property type="component" value="Unassembled WGS sequence"/>
</dbReference>
<comment type="caution">
    <text evidence="5">The sequence shown here is derived from an EMBL/GenBank/DDBJ whole genome shotgun (WGS) entry which is preliminary data.</text>
</comment>
<dbReference type="GO" id="GO:0035493">
    <property type="term" value="P:SNARE complex assembly"/>
    <property type="evidence" value="ECO:0007669"/>
    <property type="project" value="TreeGrafter"/>
</dbReference>
<evidence type="ECO:0000256" key="1">
    <source>
        <dbReference type="ARBA" id="ARBA00009574"/>
    </source>
</evidence>
<evidence type="ECO:0000313" key="5">
    <source>
        <dbReference type="EMBL" id="KAJ5098667.1"/>
    </source>
</evidence>
<dbReference type="EMBL" id="JAPQKI010000005">
    <property type="protein sequence ID" value="KAJ5098667.1"/>
    <property type="molecule type" value="Genomic_DNA"/>
</dbReference>
<feature type="region of interest" description="Disordered" evidence="4">
    <location>
        <begin position="41"/>
        <end position="121"/>
    </location>
</feature>
<evidence type="ECO:0000256" key="2">
    <source>
        <dbReference type="ARBA" id="ARBA00013807"/>
    </source>
</evidence>
<evidence type="ECO:0000313" key="6">
    <source>
        <dbReference type="Proteomes" id="UP001149074"/>
    </source>
</evidence>
<dbReference type="GO" id="GO:0032991">
    <property type="term" value="C:protein-containing complex"/>
    <property type="evidence" value="ECO:0007669"/>
    <property type="project" value="UniProtKB-ARBA"/>
</dbReference>
<protein>
    <recommendedName>
        <fullName evidence="2">Autophagy-related protein 14</fullName>
    </recommendedName>
</protein>
<evidence type="ECO:0000256" key="3">
    <source>
        <dbReference type="ARBA" id="ARBA00023054"/>
    </source>
</evidence>
<dbReference type="Pfam" id="PF10186">
    <property type="entry name" value="ATG14"/>
    <property type="match status" value="1"/>
</dbReference>
<organism evidence="5 6">
    <name type="scientific">Penicillium argentinense</name>
    <dbReference type="NCBI Taxonomy" id="1131581"/>
    <lineage>
        <taxon>Eukaryota</taxon>
        <taxon>Fungi</taxon>
        <taxon>Dikarya</taxon>
        <taxon>Ascomycota</taxon>
        <taxon>Pezizomycotina</taxon>
        <taxon>Eurotiomycetes</taxon>
        <taxon>Eurotiomycetidae</taxon>
        <taxon>Eurotiales</taxon>
        <taxon>Aspergillaceae</taxon>
        <taxon>Penicillium</taxon>
    </lineage>
</organism>
<dbReference type="PANTHER" id="PTHR15157">
    <property type="entry name" value="UV RADIATION RESISTANCE-ASSOCIATED GENE PROTEIN"/>
    <property type="match status" value="1"/>
</dbReference>
<dbReference type="RefSeq" id="XP_056474321.1">
    <property type="nucleotide sequence ID" value="XM_056618162.1"/>
</dbReference>
<dbReference type="OrthoDB" id="72772at2759"/>
<dbReference type="GeneID" id="81357141"/>
<dbReference type="InterPro" id="IPR018791">
    <property type="entry name" value="UV_resistance/autophagy_Atg14"/>
</dbReference>
<name>A0A9W9FEE4_9EURO</name>
<dbReference type="GO" id="GO:0000149">
    <property type="term" value="F:SNARE binding"/>
    <property type="evidence" value="ECO:0007669"/>
    <property type="project" value="TreeGrafter"/>
</dbReference>
<proteinExistence type="inferred from homology"/>
<dbReference type="GO" id="GO:0000323">
    <property type="term" value="C:lytic vacuole"/>
    <property type="evidence" value="ECO:0007669"/>
    <property type="project" value="TreeGrafter"/>
</dbReference>